<dbReference type="SUPFAM" id="SSF53187">
    <property type="entry name" value="Zn-dependent exopeptidases"/>
    <property type="match status" value="1"/>
</dbReference>
<comment type="caution">
    <text evidence="2">The sequence shown here is derived from an EMBL/GenBank/DDBJ whole genome shotgun (WGS) entry which is preliminary data.</text>
</comment>
<dbReference type="PANTHER" id="PTHR11014:SF63">
    <property type="entry name" value="METALLOPEPTIDASE, PUTATIVE (AFU_ORTHOLOGUE AFUA_6G09600)-RELATED"/>
    <property type="match status" value="1"/>
</dbReference>
<dbReference type="InterPro" id="IPR011650">
    <property type="entry name" value="Peptidase_M20_dimer"/>
</dbReference>
<dbReference type="Proteomes" id="UP001597362">
    <property type="component" value="Unassembled WGS sequence"/>
</dbReference>
<dbReference type="InterPro" id="IPR002933">
    <property type="entry name" value="Peptidase_M20"/>
</dbReference>
<reference evidence="3" key="1">
    <citation type="journal article" date="2019" name="Int. J. Syst. Evol. Microbiol.">
        <title>The Global Catalogue of Microorganisms (GCM) 10K type strain sequencing project: providing services to taxonomists for standard genome sequencing and annotation.</title>
        <authorList>
            <consortium name="The Broad Institute Genomics Platform"/>
            <consortium name="The Broad Institute Genome Sequencing Center for Infectious Disease"/>
            <person name="Wu L."/>
            <person name="Ma J."/>
        </authorList>
    </citation>
    <scope>NUCLEOTIDE SEQUENCE [LARGE SCALE GENOMIC DNA]</scope>
    <source>
        <strain evidence="3">GH52</strain>
    </source>
</reference>
<sequence>MTKQVQQFLAQHFPKIVEWRRYLHQYPEISFQEKQTALWIEQQLQQIGCEVERNEEGYGLVVTIHAERPGPFIALRADIDALPIQDEKEDCHYRSQIAQVMHACGHDGHTAALLAIASYYKQHNDWSGSRRLIFQPAEEVSPGGALGMIKAGALQDVDVIYGAHLWTPLPYGQAATTGGPFMSSADEFAIEIIGKGGHGGLPHEAIDSIIVATDFVQAIQKIISRNINPLAPAVISIGSIKAGSAANVIAERCYLNGTIRAFDEQNRLYLMKRIEEVLQHICALHGATYELKIKQGYPSLINDKREAARFFSVAEQLLGSTHTVRAEPITVSEDFSYYLQEVPGCFMFVGAGNDEIGANYPHHHPKFNIDERAIINAAALLITLAEDYSINHS</sequence>
<dbReference type="RefSeq" id="WP_377773563.1">
    <property type="nucleotide sequence ID" value="NZ_JBHUHO010000032.1"/>
</dbReference>
<evidence type="ECO:0000313" key="3">
    <source>
        <dbReference type="Proteomes" id="UP001597362"/>
    </source>
</evidence>
<dbReference type="Gene3D" id="3.40.630.10">
    <property type="entry name" value="Zn peptidases"/>
    <property type="match status" value="1"/>
</dbReference>
<dbReference type="Pfam" id="PF01546">
    <property type="entry name" value="Peptidase_M20"/>
    <property type="match status" value="1"/>
</dbReference>
<protein>
    <submittedName>
        <fullName evidence="2">M20 family metallopeptidase</fullName>
    </submittedName>
</protein>
<gene>
    <name evidence="2" type="ORF">ACFSJH_14470</name>
</gene>
<evidence type="ECO:0000259" key="1">
    <source>
        <dbReference type="Pfam" id="PF07687"/>
    </source>
</evidence>
<feature type="domain" description="Peptidase M20 dimerisation" evidence="1">
    <location>
        <begin position="187"/>
        <end position="281"/>
    </location>
</feature>
<dbReference type="Pfam" id="PF07687">
    <property type="entry name" value="M20_dimer"/>
    <property type="match status" value="1"/>
</dbReference>
<name>A0ABW4YMG2_9BACL</name>
<dbReference type="InterPro" id="IPR017439">
    <property type="entry name" value="Amidohydrolase"/>
</dbReference>
<dbReference type="Gene3D" id="3.30.70.360">
    <property type="match status" value="1"/>
</dbReference>
<organism evidence="2 3">
    <name type="scientific">Paenibacillus yanchengensis</name>
    <dbReference type="NCBI Taxonomy" id="2035833"/>
    <lineage>
        <taxon>Bacteria</taxon>
        <taxon>Bacillati</taxon>
        <taxon>Bacillota</taxon>
        <taxon>Bacilli</taxon>
        <taxon>Bacillales</taxon>
        <taxon>Paenibacillaceae</taxon>
        <taxon>Paenibacillus</taxon>
    </lineage>
</organism>
<dbReference type="PIRSF" id="PIRSF005962">
    <property type="entry name" value="Pept_M20D_amidohydro"/>
    <property type="match status" value="1"/>
</dbReference>
<dbReference type="SUPFAM" id="SSF55031">
    <property type="entry name" value="Bacterial exopeptidase dimerisation domain"/>
    <property type="match status" value="1"/>
</dbReference>
<evidence type="ECO:0000313" key="2">
    <source>
        <dbReference type="EMBL" id="MFD2116930.1"/>
    </source>
</evidence>
<dbReference type="InterPro" id="IPR036264">
    <property type="entry name" value="Bact_exopeptidase_dim_dom"/>
</dbReference>
<dbReference type="EMBL" id="JBHUHO010000032">
    <property type="protein sequence ID" value="MFD2116930.1"/>
    <property type="molecule type" value="Genomic_DNA"/>
</dbReference>
<accession>A0ABW4YMG2</accession>
<proteinExistence type="predicted"/>
<keyword evidence="3" id="KW-1185">Reference proteome</keyword>
<dbReference type="PANTHER" id="PTHR11014">
    <property type="entry name" value="PEPTIDASE M20 FAMILY MEMBER"/>
    <property type="match status" value="1"/>
</dbReference>
<dbReference type="NCBIfam" id="TIGR01891">
    <property type="entry name" value="amidohydrolases"/>
    <property type="match status" value="1"/>
</dbReference>